<dbReference type="Proteomes" id="UP000248014">
    <property type="component" value="Unassembled WGS sequence"/>
</dbReference>
<feature type="transmembrane region" description="Helical" evidence="6">
    <location>
        <begin position="211"/>
        <end position="228"/>
    </location>
</feature>
<dbReference type="EMBL" id="QJJM01000001">
    <property type="protein sequence ID" value="PXW79396.1"/>
    <property type="molecule type" value="Genomic_DNA"/>
</dbReference>
<dbReference type="RefSeq" id="WP_110297330.1">
    <property type="nucleotide sequence ID" value="NZ_QJJM01000001.1"/>
</dbReference>
<dbReference type="InterPro" id="IPR050482">
    <property type="entry name" value="Sensor_HK_TwoCompSys"/>
</dbReference>
<dbReference type="EC" id="2.7.13.3" evidence="2"/>
<dbReference type="InterPro" id="IPR036890">
    <property type="entry name" value="HATPase_C_sf"/>
</dbReference>
<dbReference type="InterPro" id="IPR003594">
    <property type="entry name" value="HATPase_dom"/>
</dbReference>
<evidence type="ECO:0000256" key="5">
    <source>
        <dbReference type="ARBA" id="ARBA00023012"/>
    </source>
</evidence>
<feature type="transmembrane region" description="Helical" evidence="6">
    <location>
        <begin position="240"/>
        <end position="260"/>
    </location>
</feature>
<feature type="transmembrane region" description="Helical" evidence="6">
    <location>
        <begin position="361"/>
        <end position="378"/>
    </location>
</feature>
<evidence type="ECO:0000256" key="4">
    <source>
        <dbReference type="ARBA" id="ARBA00022777"/>
    </source>
</evidence>
<dbReference type="Gene3D" id="1.20.5.1930">
    <property type="match status" value="1"/>
</dbReference>
<evidence type="ECO:0000259" key="7">
    <source>
        <dbReference type="Pfam" id="PF02518"/>
    </source>
</evidence>
<evidence type="ECO:0000313" key="9">
    <source>
        <dbReference type="Proteomes" id="UP000248014"/>
    </source>
</evidence>
<evidence type="ECO:0000313" key="8">
    <source>
        <dbReference type="EMBL" id="PXW79396.1"/>
    </source>
</evidence>
<dbReference type="PANTHER" id="PTHR24421:SF10">
    <property type="entry name" value="NITRATE_NITRITE SENSOR PROTEIN NARQ"/>
    <property type="match status" value="1"/>
</dbReference>
<keyword evidence="6" id="KW-1133">Transmembrane helix</keyword>
<keyword evidence="6" id="KW-0472">Membrane</keyword>
<dbReference type="Gene3D" id="3.30.565.10">
    <property type="entry name" value="Histidine kinase-like ATPase, C-terminal domain"/>
    <property type="match status" value="1"/>
</dbReference>
<dbReference type="OrthoDB" id="9797605at2"/>
<evidence type="ECO:0000256" key="1">
    <source>
        <dbReference type="ARBA" id="ARBA00000085"/>
    </source>
</evidence>
<dbReference type="GO" id="GO:0000160">
    <property type="term" value="P:phosphorelay signal transduction system"/>
    <property type="evidence" value="ECO:0007669"/>
    <property type="project" value="UniProtKB-KW"/>
</dbReference>
<dbReference type="SUPFAM" id="SSF55874">
    <property type="entry name" value="ATPase domain of HSP90 chaperone/DNA topoisomerase II/histidine kinase"/>
    <property type="match status" value="1"/>
</dbReference>
<feature type="transmembrane region" description="Helical" evidence="6">
    <location>
        <begin position="186"/>
        <end position="204"/>
    </location>
</feature>
<dbReference type="CDD" id="cd16917">
    <property type="entry name" value="HATPase_UhpB-NarQ-NarX-like"/>
    <property type="match status" value="1"/>
</dbReference>
<dbReference type="Pfam" id="PF02518">
    <property type="entry name" value="HATPase_c"/>
    <property type="match status" value="1"/>
</dbReference>
<proteinExistence type="predicted"/>
<keyword evidence="5" id="KW-0902">Two-component regulatory system</keyword>
<reference evidence="8 9" key="1">
    <citation type="submission" date="2018-05" db="EMBL/GenBank/DDBJ databases">
        <title>Genomic Encyclopedia of Type Strains, Phase IV (KMG-IV): sequencing the most valuable type-strain genomes for metagenomic binning, comparative biology and taxonomic classification.</title>
        <authorList>
            <person name="Goeker M."/>
        </authorList>
    </citation>
    <scope>NUCLEOTIDE SEQUENCE [LARGE SCALE GENOMIC DNA]</scope>
    <source>
        <strain evidence="8 9">DSM 3183</strain>
    </source>
</reference>
<keyword evidence="6" id="KW-0812">Transmembrane</keyword>
<feature type="domain" description="Histidine kinase/HSP90-like ATPase" evidence="7">
    <location>
        <begin position="524"/>
        <end position="610"/>
    </location>
</feature>
<evidence type="ECO:0000256" key="6">
    <source>
        <dbReference type="SAM" id="Phobius"/>
    </source>
</evidence>
<protein>
    <recommendedName>
        <fullName evidence="2">histidine kinase</fullName>
        <ecNumber evidence="2">2.7.13.3</ecNumber>
    </recommendedName>
</protein>
<gene>
    <name evidence="8" type="ORF">C7451_101463</name>
</gene>
<evidence type="ECO:0000256" key="2">
    <source>
        <dbReference type="ARBA" id="ARBA00012438"/>
    </source>
</evidence>
<keyword evidence="9" id="KW-1185">Reference proteome</keyword>
<accession>A0A2V3VC54</accession>
<dbReference type="AlphaFoldDB" id="A0A2V3VC54"/>
<comment type="caution">
    <text evidence="8">The sequence shown here is derived from an EMBL/GenBank/DDBJ whole genome shotgun (WGS) entry which is preliminary data.</text>
</comment>
<dbReference type="PANTHER" id="PTHR24421">
    <property type="entry name" value="NITRATE/NITRITE SENSOR PROTEIN NARX-RELATED"/>
    <property type="match status" value="1"/>
</dbReference>
<feature type="transmembrane region" description="Helical" evidence="6">
    <location>
        <begin position="20"/>
        <end position="37"/>
    </location>
</feature>
<keyword evidence="4 8" id="KW-0418">Kinase</keyword>
<dbReference type="GO" id="GO:0004673">
    <property type="term" value="F:protein histidine kinase activity"/>
    <property type="evidence" value="ECO:0007669"/>
    <property type="project" value="UniProtKB-EC"/>
</dbReference>
<feature type="transmembrane region" description="Helical" evidence="6">
    <location>
        <begin position="298"/>
        <end position="318"/>
    </location>
</feature>
<name>A0A2V3VC54_9SPHN</name>
<organism evidence="8 9">
    <name type="scientific">Blastomonas natatoria</name>
    <dbReference type="NCBI Taxonomy" id="34015"/>
    <lineage>
        <taxon>Bacteria</taxon>
        <taxon>Pseudomonadati</taxon>
        <taxon>Pseudomonadota</taxon>
        <taxon>Alphaproteobacteria</taxon>
        <taxon>Sphingomonadales</taxon>
        <taxon>Sphingomonadaceae</taxon>
        <taxon>Blastomonas</taxon>
    </lineage>
</organism>
<keyword evidence="3" id="KW-0808">Transferase</keyword>
<sequence>MNPAASPVIAFRHAQTIRMIIWIIAVQAAFWSLALLVRPPVIDPVFKQNRLADVALQGPDGQMREPGGRPNYYLGEGREARFVATVRLDSPDQGLVVFAPRYNRWARLSVNGQVIPLSDAPAWRGGRLGGKWVVPPGFLRAGRNVLTLDIGRECCRAYLAALIAAPPGPIDRAIRQWRLQSALPPIGLMVLGLFGAVSCLMAAGRSPYRQLGHAAALAFIGMALGGVWQIDVLTPSSEPLYGAAGQLTLLATFSGLVALADRWFPGGPRFDRYLTVLAPAFFVVIAATAFTTDGMPTLLRNLVDTTIVVLANIAIIACVRRGLQQDRQAWIPDAAVVLLVPSISLADLIDSIQVDPLALSIAPLGVLALAILLMLGIVRRARMLSRRLEDANILLDARIAEKQAELEATAELLRQREAEAAVQGERSRIMRDMHDGMGGQLLSVLMLSRDENSPRHMITRTVEQAIDDLRLLIDSLDSVGDTMDIALGQFRERAETKLRAAGMKLVWSNALDGHSIMLAPGAILAVYRIMQEAINNAVRHSGGQVVSLAISRYGSNGIEIAIADDGRPGAGLWKRGRGLSNMEMRAQTIGGSLAIETGAHGTRVVLRIPAH</sequence>
<feature type="transmembrane region" description="Helical" evidence="6">
    <location>
        <begin position="272"/>
        <end position="292"/>
    </location>
</feature>
<comment type="catalytic activity">
    <reaction evidence="1">
        <text>ATP + protein L-histidine = ADP + protein N-phospho-L-histidine.</text>
        <dbReference type="EC" id="2.7.13.3"/>
    </reaction>
</comment>
<evidence type="ECO:0000256" key="3">
    <source>
        <dbReference type="ARBA" id="ARBA00022679"/>
    </source>
</evidence>